<protein>
    <submittedName>
        <fullName evidence="2">Cyclic nucleotide-binding protein</fullName>
    </submittedName>
</protein>
<dbReference type="RefSeq" id="WP_056682999.1">
    <property type="nucleotide sequence ID" value="NZ_CP041305.1"/>
</dbReference>
<dbReference type="InterPro" id="IPR007059">
    <property type="entry name" value="DmsC"/>
</dbReference>
<comment type="caution">
    <text evidence="2">The sequence shown here is derived from an EMBL/GenBank/DDBJ whole genome shotgun (WGS) entry which is preliminary data.</text>
</comment>
<evidence type="ECO:0000313" key="2">
    <source>
        <dbReference type="EMBL" id="KQL18311.1"/>
    </source>
</evidence>
<dbReference type="PANTHER" id="PTHR38095">
    <property type="entry name" value="ANAEROBIC DIMETHYL SULFOXIDE REDUCTASE CHAIN YNFH"/>
    <property type="match status" value="1"/>
</dbReference>
<keyword evidence="1" id="KW-0812">Transmembrane</keyword>
<keyword evidence="1" id="KW-0472">Membrane</keyword>
<feature type="transmembrane region" description="Helical" evidence="1">
    <location>
        <begin position="40"/>
        <end position="65"/>
    </location>
</feature>
<dbReference type="PANTHER" id="PTHR38095:SF1">
    <property type="entry name" value="ANAEROBIC DIMETHYL SULFOXIDE REDUCTASE CHAIN YNFH"/>
    <property type="match status" value="1"/>
</dbReference>
<feature type="transmembrane region" description="Helical" evidence="1">
    <location>
        <begin position="180"/>
        <end position="199"/>
    </location>
</feature>
<organism evidence="2 3">
    <name type="scientific">Cytobacillus solani</name>
    <dbReference type="NCBI Taxonomy" id="1637975"/>
    <lineage>
        <taxon>Bacteria</taxon>
        <taxon>Bacillati</taxon>
        <taxon>Bacillota</taxon>
        <taxon>Bacilli</taxon>
        <taxon>Bacillales</taxon>
        <taxon>Bacillaceae</taxon>
        <taxon>Cytobacillus</taxon>
    </lineage>
</organism>
<feature type="transmembrane region" description="Helical" evidence="1">
    <location>
        <begin position="226"/>
        <end position="244"/>
    </location>
</feature>
<reference evidence="2 3" key="1">
    <citation type="submission" date="2015-09" db="EMBL/GenBank/DDBJ databases">
        <title>Genome sequencing project for genomic taxonomy and phylogenomics of Bacillus-like bacteria.</title>
        <authorList>
            <person name="Liu B."/>
            <person name="Wang J."/>
            <person name="Zhu Y."/>
            <person name="Liu G."/>
            <person name="Chen Q."/>
            <person name="Chen Z."/>
            <person name="Lan J."/>
            <person name="Che J."/>
            <person name="Ge C."/>
            <person name="Shi H."/>
            <person name="Pan Z."/>
            <person name="Liu X."/>
        </authorList>
    </citation>
    <scope>NUCLEOTIDE SEQUENCE [LARGE SCALE GENOMIC DNA]</scope>
    <source>
        <strain evidence="2 3">FJAT-18043</strain>
    </source>
</reference>
<dbReference type="GO" id="GO:0009390">
    <property type="term" value="C:dimethyl sulfoxide reductase complex"/>
    <property type="evidence" value="ECO:0007669"/>
    <property type="project" value="TreeGrafter"/>
</dbReference>
<evidence type="ECO:0000313" key="3">
    <source>
        <dbReference type="Proteomes" id="UP000050996"/>
    </source>
</evidence>
<dbReference type="AlphaFoldDB" id="A0A0Q3VGN3"/>
<accession>A0A0Q3VGN3</accession>
<feature type="transmembrane region" description="Helical" evidence="1">
    <location>
        <begin position="251"/>
        <end position="273"/>
    </location>
</feature>
<dbReference type="PATRIC" id="fig|1637975.4.peg.1055"/>
<evidence type="ECO:0000256" key="1">
    <source>
        <dbReference type="SAM" id="Phobius"/>
    </source>
</evidence>
<dbReference type="GO" id="GO:0005886">
    <property type="term" value="C:plasma membrane"/>
    <property type="evidence" value="ECO:0007669"/>
    <property type="project" value="TreeGrafter"/>
</dbReference>
<dbReference type="Pfam" id="PF04976">
    <property type="entry name" value="DmsC"/>
    <property type="match status" value="1"/>
</dbReference>
<dbReference type="EMBL" id="LJIX01000006">
    <property type="protein sequence ID" value="KQL18311.1"/>
    <property type="molecule type" value="Genomic_DNA"/>
</dbReference>
<dbReference type="Proteomes" id="UP000050996">
    <property type="component" value="Unassembled WGS sequence"/>
</dbReference>
<gene>
    <name evidence="2" type="ORF">AN957_06745</name>
</gene>
<feature type="transmembrane region" description="Helical" evidence="1">
    <location>
        <begin position="6"/>
        <end position="28"/>
    </location>
</feature>
<keyword evidence="1" id="KW-1133">Transmembrane helix</keyword>
<feature type="transmembrane region" description="Helical" evidence="1">
    <location>
        <begin position="85"/>
        <end position="104"/>
    </location>
</feature>
<feature type="transmembrane region" description="Helical" evidence="1">
    <location>
        <begin position="146"/>
        <end position="168"/>
    </location>
</feature>
<dbReference type="GO" id="GO:0019645">
    <property type="term" value="P:anaerobic electron transport chain"/>
    <property type="evidence" value="ECO:0007669"/>
    <property type="project" value="InterPro"/>
</dbReference>
<proteinExistence type="predicted"/>
<feature type="transmembrane region" description="Helical" evidence="1">
    <location>
        <begin position="111"/>
        <end position="131"/>
    </location>
</feature>
<sequence length="278" mass="29994">MHEWPLLIFTICMQAAIGGIVMLSIFYSKMKKNGIDPFKVMKLPLLVITVLSFIGLGASFVHLGTPTHAFNAILGFSHSWMSREIVVTGTFIAFVCATTGLALLQKKVNPALLIITAIVGIIDVYCMAAIYSNTLVNGWNHANTFLSFYGTTFTLGAILAVSLSIISLQNSKLSKDLLKTAFLVVFAGIAVQLIGLATYSSLEGEIRQISGQAAAVSLGAYEGTVAIRWIIELIGITVLAYLALAPSKKVYYSFVYLALLAIIIGEGMSRYVFYVLGS</sequence>
<name>A0A0Q3VGN3_9BACI</name>
<dbReference type="GO" id="GO:0009389">
    <property type="term" value="F:dimethyl sulfoxide reductase activity"/>
    <property type="evidence" value="ECO:0007669"/>
    <property type="project" value="TreeGrafter"/>
</dbReference>
<keyword evidence="3" id="KW-1185">Reference proteome</keyword>
<dbReference type="STRING" id="1637975.AN957_06745"/>